<organism evidence="1 2">
    <name type="scientific">Peribacillus simplex</name>
    <dbReference type="NCBI Taxonomy" id="1478"/>
    <lineage>
        <taxon>Bacteria</taxon>
        <taxon>Bacillati</taxon>
        <taxon>Bacillota</taxon>
        <taxon>Bacilli</taxon>
        <taxon>Bacillales</taxon>
        <taxon>Bacillaceae</taxon>
        <taxon>Peribacillus</taxon>
    </lineage>
</organism>
<dbReference type="AlphaFoldDB" id="A0A8B5XYD5"/>
<reference evidence="1 2" key="1">
    <citation type="submission" date="2019-07" db="EMBL/GenBank/DDBJ databases">
        <title>Genome assembly of Bacillus simplex strain GGC-P6A.</title>
        <authorList>
            <person name="Jennings M.E."/>
            <person name="Barton H.A."/>
        </authorList>
    </citation>
    <scope>NUCLEOTIDE SEQUENCE [LARGE SCALE GENOMIC DNA]</scope>
    <source>
        <strain evidence="1 2">GGC-P6A</strain>
    </source>
</reference>
<accession>A0A8B5XYD5</accession>
<name>A0A8B5XYD5_9BACI</name>
<dbReference type="EMBL" id="VNKI01000006">
    <property type="protein sequence ID" value="TVX80180.1"/>
    <property type="molecule type" value="Genomic_DNA"/>
</dbReference>
<sequence length="59" mass="6776">MRHEKVDPIGIGFFSYKAILSSYTEANICWNKVLIGRTGIDEFPIIEKMLVILPFFILS</sequence>
<dbReference type="Proteomes" id="UP000317770">
    <property type="component" value="Unassembled WGS sequence"/>
</dbReference>
<comment type="caution">
    <text evidence="1">The sequence shown here is derived from an EMBL/GenBank/DDBJ whole genome shotgun (WGS) entry which is preliminary data.</text>
</comment>
<evidence type="ECO:0000313" key="2">
    <source>
        <dbReference type="Proteomes" id="UP000317770"/>
    </source>
</evidence>
<gene>
    <name evidence="1" type="ORF">FQP34_14205</name>
</gene>
<protein>
    <submittedName>
        <fullName evidence="1">Uncharacterized protein</fullName>
    </submittedName>
</protein>
<evidence type="ECO:0000313" key="1">
    <source>
        <dbReference type="EMBL" id="TVX80180.1"/>
    </source>
</evidence>
<proteinExistence type="predicted"/>